<evidence type="ECO:0000313" key="2">
    <source>
        <dbReference type="EMBL" id="GBM30505.1"/>
    </source>
</evidence>
<dbReference type="PROSITE" id="PS50878">
    <property type="entry name" value="RT_POL"/>
    <property type="match status" value="1"/>
</dbReference>
<evidence type="ECO:0000313" key="3">
    <source>
        <dbReference type="Proteomes" id="UP000499080"/>
    </source>
</evidence>
<keyword evidence="3" id="KW-1185">Reference proteome</keyword>
<dbReference type="InterPro" id="IPR000477">
    <property type="entry name" value="RT_dom"/>
</dbReference>
<accession>A0A4Y2ERH2</accession>
<name>A0A4Y2ERH2_ARAVE</name>
<gene>
    <name evidence="2" type="ORF">AVEN_156260_1</name>
</gene>
<dbReference type="EMBL" id="BGPR01000662">
    <property type="protein sequence ID" value="GBM30505.1"/>
    <property type="molecule type" value="Genomic_DNA"/>
</dbReference>
<dbReference type="Proteomes" id="UP000499080">
    <property type="component" value="Unassembled WGS sequence"/>
</dbReference>
<proteinExistence type="predicted"/>
<protein>
    <recommendedName>
        <fullName evidence="1">Reverse transcriptase domain-containing protein</fullName>
    </recommendedName>
</protein>
<sequence>MHHLIQKINEGKKKNPHVLALSIDINGAFDNIQHSSIANYLDNSHCPKNISTIFRNLLLNIKIILNSSEEPAITDQRMGCPQGFSSGPIL</sequence>
<organism evidence="2 3">
    <name type="scientific">Araneus ventricosus</name>
    <name type="common">Orbweaver spider</name>
    <name type="synonym">Epeira ventricosa</name>
    <dbReference type="NCBI Taxonomy" id="182803"/>
    <lineage>
        <taxon>Eukaryota</taxon>
        <taxon>Metazoa</taxon>
        <taxon>Ecdysozoa</taxon>
        <taxon>Arthropoda</taxon>
        <taxon>Chelicerata</taxon>
        <taxon>Arachnida</taxon>
        <taxon>Araneae</taxon>
        <taxon>Araneomorphae</taxon>
        <taxon>Entelegynae</taxon>
        <taxon>Araneoidea</taxon>
        <taxon>Araneidae</taxon>
        <taxon>Araneus</taxon>
    </lineage>
</organism>
<dbReference type="Pfam" id="PF00078">
    <property type="entry name" value="RVT_1"/>
    <property type="match status" value="1"/>
</dbReference>
<dbReference type="OrthoDB" id="411871at2759"/>
<feature type="domain" description="Reverse transcriptase" evidence="1">
    <location>
        <begin position="1"/>
        <end position="90"/>
    </location>
</feature>
<evidence type="ECO:0000259" key="1">
    <source>
        <dbReference type="PROSITE" id="PS50878"/>
    </source>
</evidence>
<dbReference type="AlphaFoldDB" id="A0A4Y2ERH2"/>
<comment type="caution">
    <text evidence="2">The sequence shown here is derived from an EMBL/GenBank/DDBJ whole genome shotgun (WGS) entry which is preliminary data.</text>
</comment>
<reference evidence="2 3" key="1">
    <citation type="journal article" date="2019" name="Sci. Rep.">
        <title>Orb-weaving spider Araneus ventricosus genome elucidates the spidroin gene catalogue.</title>
        <authorList>
            <person name="Kono N."/>
            <person name="Nakamura H."/>
            <person name="Ohtoshi R."/>
            <person name="Moran D.A.P."/>
            <person name="Shinohara A."/>
            <person name="Yoshida Y."/>
            <person name="Fujiwara M."/>
            <person name="Mori M."/>
            <person name="Tomita M."/>
            <person name="Arakawa K."/>
        </authorList>
    </citation>
    <scope>NUCLEOTIDE SEQUENCE [LARGE SCALE GENOMIC DNA]</scope>
</reference>